<feature type="transmembrane region" description="Helical" evidence="1">
    <location>
        <begin position="48"/>
        <end position="74"/>
    </location>
</feature>
<dbReference type="PATRIC" id="fig|1454001.3.peg.2211"/>
<keyword evidence="1" id="KW-1133">Transmembrane helix</keyword>
<feature type="transmembrane region" description="Helical" evidence="1">
    <location>
        <begin position="80"/>
        <end position="100"/>
    </location>
</feature>
<dbReference type="AlphaFoldDB" id="A0A011MC65"/>
<protein>
    <submittedName>
        <fullName evidence="2">Membrane protein</fullName>
    </submittedName>
</protein>
<dbReference type="InterPro" id="IPR009937">
    <property type="entry name" value="Phage_holin_3_6"/>
</dbReference>
<keyword evidence="3" id="KW-1185">Reference proteome</keyword>
<gene>
    <name evidence="2" type="ORF">AW08_02163</name>
</gene>
<comment type="caution">
    <text evidence="2">The sequence shown here is derived from an EMBL/GenBank/DDBJ whole genome shotgun (WGS) entry which is preliminary data.</text>
</comment>
<keyword evidence="1" id="KW-0812">Transmembrane</keyword>
<sequence length="136" mass="14506">MSDRSSGVSGGILAATKNGAATLLATGRTRLELLANEFAEEKLRALRLLLLAQMASFCLIVGTILVLAVLAVLFWEQRLLLLSILSAGFLLAGGAALLALRRGALARRHLFTTSIAELEHDIRLLQGAVRGETRAD</sequence>
<dbReference type="EMBL" id="JFAX01000011">
    <property type="protein sequence ID" value="EXI67328.1"/>
    <property type="molecule type" value="Genomic_DNA"/>
</dbReference>
<dbReference type="Proteomes" id="UP000020218">
    <property type="component" value="Unassembled WGS sequence"/>
</dbReference>
<proteinExistence type="predicted"/>
<organism evidence="2 3">
    <name type="scientific">Candidatus Accumulibacter adjunctus</name>
    <dbReference type="NCBI Taxonomy" id="1454001"/>
    <lineage>
        <taxon>Bacteria</taxon>
        <taxon>Pseudomonadati</taxon>
        <taxon>Pseudomonadota</taxon>
        <taxon>Betaproteobacteria</taxon>
        <taxon>Candidatus Accumulibacter</taxon>
    </lineage>
</organism>
<name>A0A011MC65_9PROT</name>
<keyword evidence="1" id="KW-0472">Membrane</keyword>
<reference evidence="2" key="1">
    <citation type="submission" date="2014-02" db="EMBL/GenBank/DDBJ databases">
        <title>Expanding our view of genomic diversity in Candidatus Accumulibacter clades.</title>
        <authorList>
            <person name="Skennerton C.T."/>
            <person name="Barr J.J."/>
            <person name="Slater F.R."/>
            <person name="Bond P.L."/>
            <person name="Tyson G.W."/>
        </authorList>
    </citation>
    <scope>NUCLEOTIDE SEQUENCE [LARGE SCALE GENOMIC DNA]</scope>
</reference>
<evidence type="ECO:0000313" key="3">
    <source>
        <dbReference type="Proteomes" id="UP000020218"/>
    </source>
</evidence>
<dbReference type="Pfam" id="PF07332">
    <property type="entry name" value="Phage_holin_3_6"/>
    <property type="match status" value="1"/>
</dbReference>
<evidence type="ECO:0000313" key="2">
    <source>
        <dbReference type="EMBL" id="EXI67328.1"/>
    </source>
</evidence>
<evidence type="ECO:0000256" key="1">
    <source>
        <dbReference type="SAM" id="Phobius"/>
    </source>
</evidence>
<dbReference type="STRING" id="1454001.AW08_02163"/>
<accession>A0A011MC65</accession>